<dbReference type="SMR" id="A0A1H5XSZ5"/>
<keyword evidence="3" id="KW-0884">PQQ biosynthesis</keyword>
<dbReference type="Pfam" id="PF05402">
    <property type="entry name" value="PqqD"/>
    <property type="match status" value="1"/>
</dbReference>
<evidence type="ECO:0000313" key="6">
    <source>
        <dbReference type="Proteomes" id="UP000199690"/>
    </source>
</evidence>
<evidence type="ECO:0000256" key="2">
    <source>
        <dbReference type="ARBA" id="ARBA00011741"/>
    </source>
</evidence>
<dbReference type="Gene3D" id="1.10.10.1150">
    <property type="entry name" value="Coenzyme PQQ synthesis protein D (PqqD)"/>
    <property type="match status" value="1"/>
</dbReference>
<dbReference type="InterPro" id="IPR008792">
    <property type="entry name" value="PQQD"/>
</dbReference>
<keyword evidence="6" id="KW-1185">Reference proteome</keyword>
<dbReference type="UniPathway" id="UPA00539"/>
<dbReference type="InterPro" id="IPR041881">
    <property type="entry name" value="PqqD_sf"/>
</dbReference>
<dbReference type="Proteomes" id="UP000236729">
    <property type="component" value="Unassembled WGS sequence"/>
</dbReference>
<evidence type="ECO:0000256" key="3">
    <source>
        <dbReference type="ARBA" id="ARBA00022905"/>
    </source>
</evidence>
<reference evidence="6 7" key="1">
    <citation type="submission" date="2016-10" db="EMBL/GenBank/DDBJ databases">
        <authorList>
            <person name="Varghese N."/>
            <person name="Submissions S."/>
        </authorList>
    </citation>
    <scope>NUCLEOTIDE SEQUENCE [LARGE SCALE GENOMIC DNA]</scope>
    <source>
        <strain evidence="7">ATCC 20501</strain>
        <strain evidence="5 6">CGMCC 4.3529</strain>
    </source>
</reference>
<comment type="pathway">
    <text evidence="1">Cofactor biosynthesis; pyrroloquinoline quinone biosynthesis.</text>
</comment>
<accession>A0A1H5XSZ5</accession>
<organism evidence="4 7">
    <name type="scientific">Saccharopolyspora kobensis</name>
    <dbReference type="NCBI Taxonomy" id="146035"/>
    <lineage>
        <taxon>Bacteria</taxon>
        <taxon>Bacillati</taxon>
        <taxon>Actinomycetota</taxon>
        <taxon>Actinomycetes</taxon>
        <taxon>Pseudonocardiales</taxon>
        <taxon>Pseudonocardiaceae</taxon>
        <taxon>Saccharopolyspora</taxon>
    </lineage>
</organism>
<evidence type="ECO:0000256" key="1">
    <source>
        <dbReference type="ARBA" id="ARBA00004886"/>
    </source>
</evidence>
<dbReference type="EMBL" id="FOME01000019">
    <property type="protein sequence ID" value="SFF11651.1"/>
    <property type="molecule type" value="Genomic_DNA"/>
</dbReference>
<dbReference type="AlphaFoldDB" id="A0A1H5XSZ5"/>
<dbReference type="EMBL" id="FNVB01000002">
    <property type="protein sequence ID" value="SEG14798.1"/>
    <property type="molecule type" value="Genomic_DNA"/>
</dbReference>
<evidence type="ECO:0000313" key="7">
    <source>
        <dbReference type="Proteomes" id="UP000236729"/>
    </source>
</evidence>
<dbReference type="InterPro" id="IPR022479">
    <property type="entry name" value="PqqD_bac"/>
</dbReference>
<reference evidence="4" key="2">
    <citation type="submission" date="2016-10" db="EMBL/GenBank/DDBJ databases">
        <authorList>
            <person name="de Groot N.N."/>
        </authorList>
    </citation>
    <scope>NUCLEOTIDE SEQUENCE [LARGE SCALE GENOMIC DNA]</scope>
    <source>
        <strain evidence="4">ATCC 20501</strain>
    </source>
</reference>
<dbReference type="NCBIfam" id="TIGR03859">
    <property type="entry name" value="PQQ_PqqD"/>
    <property type="match status" value="1"/>
</dbReference>
<sequence length="92" mass="10224">MPVVHPSSRPELTSHVRVTFDRVREQHLLLAPEAVSVLNPTGAAILELCDGQRSVAEIVQALRGRYEHVAPGDVAQFLTRLIGKRYLEVRDA</sequence>
<dbReference type="GO" id="GO:0048038">
    <property type="term" value="F:quinone binding"/>
    <property type="evidence" value="ECO:0007669"/>
    <property type="project" value="InterPro"/>
</dbReference>
<accession>A0A1I2G4V0</accession>
<dbReference type="RefSeq" id="WP_093358175.1">
    <property type="nucleotide sequence ID" value="NZ_FNVB01000002.1"/>
</dbReference>
<evidence type="ECO:0000313" key="5">
    <source>
        <dbReference type="EMBL" id="SFF11651.1"/>
    </source>
</evidence>
<dbReference type="GO" id="GO:0018189">
    <property type="term" value="P:pyrroloquinoline quinone biosynthetic process"/>
    <property type="evidence" value="ECO:0007669"/>
    <property type="project" value="UniProtKB-UniPathway"/>
</dbReference>
<name>A0A1H5XSZ5_9PSEU</name>
<evidence type="ECO:0000313" key="4">
    <source>
        <dbReference type="EMBL" id="SEG14798.1"/>
    </source>
</evidence>
<proteinExistence type="predicted"/>
<protein>
    <submittedName>
        <fullName evidence="4">Pyrroloquinoline quinone biosynthesis protein D</fullName>
    </submittedName>
</protein>
<gene>
    <name evidence="4" type="ORF">SAMN02982929_01629</name>
    <name evidence="5" type="ORF">SAMN05216506_119114</name>
</gene>
<comment type="subunit">
    <text evidence="2">Monomer. Interacts with PqqE.</text>
</comment>
<dbReference type="Proteomes" id="UP000199690">
    <property type="component" value="Unassembled WGS sequence"/>
</dbReference>